<evidence type="ECO:0008006" key="4">
    <source>
        <dbReference type="Google" id="ProtNLM"/>
    </source>
</evidence>
<keyword evidence="3" id="KW-1185">Reference proteome</keyword>
<dbReference type="EMBL" id="PKPP01000609">
    <property type="protein sequence ID" value="PWA90679.1"/>
    <property type="molecule type" value="Genomic_DNA"/>
</dbReference>
<evidence type="ECO:0000313" key="2">
    <source>
        <dbReference type="EMBL" id="PWA90679.1"/>
    </source>
</evidence>
<feature type="region of interest" description="Disordered" evidence="1">
    <location>
        <begin position="1"/>
        <end position="46"/>
    </location>
</feature>
<dbReference type="PANTHER" id="PTHR13448">
    <property type="entry name" value="TRANSMEMBRANE PROTEIN 214"/>
    <property type="match status" value="1"/>
</dbReference>
<dbReference type="GO" id="GO:0005794">
    <property type="term" value="C:Golgi apparatus"/>
    <property type="evidence" value="ECO:0007669"/>
    <property type="project" value="TreeGrafter"/>
</dbReference>
<dbReference type="OrthoDB" id="10022292at2759"/>
<dbReference type="GO" id="GO:0005783">
    <property type="term" value="C:endoplasmic reticulum"/>
    <property type="evidence" value="ECO:0007669"/>
    <property type="project" value="TreeGrafter"/>
</dbReference>
<evidence type="ECO:0000313" key="3">
    <source>
        <dbReference type="Proteomes" id="UP000245207"/>
    </source>
</evidence>
<sequence length="485" mass="53435">MEGNSPENDNQEWQTVSYKKSKRNKQPPHDDVITTPGNDVKKKSKRKTVIKPLEDAISGADDVITGADDIPLSDISEDVLRTSADWLNNQPVDALGAFVLWCLDTIFTNLALHQAATKGSKKHVQQPPSKSQVSKFVVLAIVLRCKPEILIGLLPTIKEDPKYQGTDKLPVLLWTITQACQGDLVVGLFLWVHLLLPILCSKSGCNPQSRHLILQLVERILSFPKACTILVNGAVRKGERVMPPSALELLMRSTFPAPTARVKATERFEAVYPLLKEVALAVTPDSKAMKQLTQQLLPIAAKVAGDGTVGNSALASEAINIFLWCLSQSLHCYKQWDDIYVDNLEASVIVLKQLSDEWNVHTVKHSSLDTLDAALKSFRDKNEKALASGNSDITSDVLLKEADKHCKVMLSKFSRGHGCLKATGFLAVTMALGVALIIKDHQVLYLKELVDFNLARAFTSFSLKLLTKWFSRSGKLQAQTSIPAD</sequence>
<name>A0A2U1PY28_ARTAN</name>
<feature type="compositionally biased region" description="Polar residues" evidence="1">
    <location>
        <begin position="1"/>
        <end position="18"/>
    </location>
</feature>
<protein>
    <recommendedName>
        <fullName evidence="4">Transmembrane protein</fullName>
    </recommendedName>
</protein>
<dbReference type="PANTHER" id="PTHR13448:SF14">
    <property type="entry name" value="F26K24.17 PROTEIN"/>
    <property type="match status" value="1"/>
</dbReference>
<dbReference type="Pfam" id="PF10151">
    <property type="entry name" value="TMEM214"/>
    <property type="match status" value="1"/>
</dbReference>
<gene>
    <name evidence="2" type="ORF">CTI12_AA097840</name>
</gene>
<dbReference type="InterPro" id="IPR019308">
    <property type="entry name" value="TMEM214"/>
</dbReference>
<proteinExistence type="predicted"/>
<dbReference type="STRING" id="35608.A0A2U1PY28"/>
<reference evidence="2 3" key="1">
    <citation type="journal article" date="2018" name="Mol. Plant">
        <title>The genome of Artemisia annua provides insight into the evolution of Asteraceae family and artemisinin biosynthesis.</title>
        <authorList>
            <person name="Shen Q."/>
            <person name="Zhang L."/>
            <person name="Liao Z."/>
            <person name="Wang S."/>
            <person name="Yan T."/>
            <person name="Shi P."/>
            <person name="Liu M."/>
            <person name="Fu X."/>
            <person name="Pan Q."/>
            <person name="Wang Y."/>
            <person name="Lv Z."/>
            <person name="Lu X."/>
            <person name="Zhang F."/>
            <person name="Jiang W."/>
            <person name="Ma Y."/>
            <person name="Chen M."/>
            <person name="Hao X."/>
            <person name="Li L."/>
            <person name="Tang Y."/>
            <person name="Lv G."/>
            <person name="Zhou Y."/>
            <person name="Sun X."/>
            <person name="Brodelius P.E."/>
            <person name="Rose J.K.C."/>
            <person name="Tang K."/>
        </authorList>
    </citation>
    <scope>NUCLEOTIDE SEQUENCE [LARGE SCALE GENOMIC DNA]</scope>
    <source>
        <strain evidence="3">cv. Huhao1</strain>
        <tissue evidence="2">Leaf</tissue>
    </source>
</reference>
<evidence type="ECO:0000256" key="1">
    <source>
        <dbReference type="SAM" id="MobiDB-lite"/>
    </source>
</evidence>
<dbReference type="AlphaFoldDB" id="A0A2U1PY28"/>
<comment type="caution">
    <text evidence="2">The sequence shown here is derived from an EMBL/GenBank/DDBJ whole genome shotgun (WGS) entry which is preliminary data.</text>
</comment>
<accession>A0A2U1PY28</accession>
<organism evidence="2 3">
    <name type="scientific">Artemisia annua</name>
    <name type="common">Sweet wormwood</name>
    <dbReference type="NCBI Taxonomy" id="35608"/>
    <lineage>
        <taxon>Eukaryota</taxon>
        <taxon>Viridiplantae</taxon>
        <taxon>Streptophyta</taxon>
        <taxon>Embryophyta</taxon>
        <taxon>Tracheophyta</taxon>
        <taxon>Spermatophyta</taxon>
        <taxon>Magnoliopsida</taxon>
        <taxon>eudicotyledons</taxon>
        <taxon>Gunneridae</taxon>
        <taxon>Pentapetalae</taxon>
        <taxon>asterids</taxon>
        <taxon>campanulids</taxon>
        <taxon>Asterales</taxon>
        <taxon>Asteraceae</taxon>
        <taxon>Asteroideae</taxon>
        <taxon>Anthemideae</taxon>
        <taxon>Artemisiinae</taxon>
        <taxon>Artemisia</taxon>
    </lineage>
</organism>
<dbReference type="Proteomes" id="UP000245207">
    <property type="component" value="Unassembled WGS sequence"/>
</dbReference>